<protein>
    <recommendedName>
        <fullName evidence="1">DUF7415 domain-containing protein</fullName>
    </recommendedName>
</protein>
<gene>
    <name evidence="2" type="ORF">D7032_07520</name>
</gene>
<organism evidence="2">
    <name type="scientific">Shewanella algae</name>
    <dbReference type="NCBI Taxonomy" id="38313"/>
    <lineage>
        <taxon>Bacteria</taxon>
        <taxon>Pseudomonadati</taxon>
        <taxon>Pseudomonadota</taxon>
        <taxon>Gammaproteobacteria</taxon>
        <taxon>Alteromonadales</taxon>
        <taxon>Shewanellaceae</taxon>
        <taxon>Shewanella</taxon>
    </lineage>
</organism>
<feature type="domain" description="DUF7415" evidence="1">
    <location>
        <begin position="3"/>
        <end position="44"/>
    </location>
</feature>
<evidence type="ECO:0000259" key="1">
    <source>
        <dbReference type="Pfam" id="PF24187"/>
    </source>
</evidence>
<evidence type="ECO:0000313" key="2">
    <source>
        <dbReference type="EMBL" id="QQO83119.1"/>
    </source>
</evidence>
<name>A0A7T8INZ6_9GAMM</name>
<dbReference type="RefSeq" id="WP_208170907.1">
    <property type="nucleotide sequence ID" value="NZ_CP032664.1"/>
</dbReference>
<proteinExistence type="predicted"/>
<sequence>MRVINWNQMSELGLIERINRELLHPLGLAVSRNPETGISDHVFVADDGVWTYASTIKPKSLSDDEIRVLSSDMATEVGKPKPGEEYVFIRPQYEFEDANGGISKFRTVAFAFTVLEKPKTVIVDDDPENEEPIPEHLASDDFIFILNHNSNKRRFLGIKGAMLIPMVRK</sequence>
<dbReference type="EMBL" id="CP032664">
    <property type="protein sequence ID" value="QQO83119.1"/>
    <property type="molecule type" value="Genomic_DNA"/>
</dbReference>
<dbReference type="AlphaFoldDB" id="A0A7T8INZ6"/>
<reference evidence="2" key="1">
    <citation type="submission" date="2018-09" db="EMBL/GenBank/DDBJ databases">
        <title>Genome sequencing and analysis.</title>
        <authorList>
            <person name="Huang Y.-T."/>
        </authorList>
    </citation>
    <scope>NUCLEOTIDE SEQUENCE</scope>
    <source>
        <strain evidence="2">HIDE</strain>
    </source>
</reference>
<dbReference type="Pfam" id="PF24187">
    <property type="entry name" value="DUF7415"/>
    <property type="match status" value="1"/>
</dbReference>
<dbReference type="InterPro" id="IPR055838">
    <property type="entry name" value="DUF7415"/>
</dbReference>
<accession>A0A7T8INZ6</accession>